<protein>
    <submittedName>
        <fullName evidence="10">Spermidine/putrescine ABC transporter permease PotB</fullName>
    </submittedName>
</protein>
<comment type="subcellular location">
    <subcellularLocation>
        <location evidence="1">Cell membrane</location>
        <topology evidence="1">Multi-pass membrane protein</topology>
    </subcellularLocation>
</comment>
<dbReference type="PROSITE" id="PS50928">
    <property type="entry name" value="ABC_TM1"/>
    <property type="match status" value="1"/>
</dbReference>
<evidence type="ECO:0000313" key="11">
    <source>
        <dbReference type="Proteomes" id="UP000055035"/>
    </source>
</evidence>
<comment type="similarity">
    <text evidence="2">Belongs to the binding-protein-dependent transport system permease family. CysTW subfamily.</text>
</comment>
<dbReference type="AlphaFoldDB" id="A0A0W0VFU5"/>
<evidence type="ECO:0000256" key="2">
    <source>
        <dbReference type="ARBA" id="ARBA00007069"/>
    </source>
</evidence>
<feature type="transmembrane region" description="Helical" evidence="8">
    <location>
        <begin position="12"/>
        <end position="32"/>
    </location>
</feature>
<dbReference type="RefSeq" id="WP_058469720.1">
    <property type="nucleotide sequence ID" value="NZ_CAAAIC010000005.1"/>
</dbReference>
<feature type="transmembrane region" description="Helical" evidence="8">
    <location>
        <begin position="186"/>
        <end position="210"/>
    </location>
</feature>
<keyword evidence="3" id="KW-0813">Transport</keyword>
<keyword evidence="11" id="KW-1185">Reference proteome</keyword>
<evidence type="ECO:0000256" key="6">
    <source>
        <dbReference type="ARBA" id="ARBA00022989"/>
    </source>
</evidence>
<feature type="transmembrane region" description="Helical" evidence="8">
    <location>
        <begin position="60"/>
        <end position="82"/>
    </location>
</feature>
<feature type="domain" description="ABC transmembrane type-1" evidence="9">
    <location>
        <begin position="61"/>
        <end position="265"/>
    </location>
</feature>
<keyword evidence="7 8" id="KW-0472">Membrane</keyword>
<feature type="transmembrane region" description="Helical" evidence="8">
    <location>
        <begin position="94"/>
        <end position="120"/>
    </location>
</feature>
<dbReference type="InterPro" id="IPR000515">
    <property type="entry name" value="MetI-like"/>
</dbReference>
<reference evidence="10 11" key="1">
    <citation type="submission" date="2015-11" db="EMBL/GenBank/DDBJ databases">
        <title>Genomic analysis of 38 Legionella species identifies large and diverse effector repertoires.</title>
        <authorList>
            <person name="Burstein D."/>
            <person name="Amaro F."/>
            <person name="Zusman T."/>
            <person name="Lifshitz Z."/>
            <person name="Cohen O."/>
            <person name="Gilbert J.A."/>
            <person name="Pupko T."/>
            <person name="Shuman H.A."/>
            <person name="Segal G."/>
        </authorList>
    </citation>
    <scope>NUCLEOTIDE SEQUENCE [LARGE SCALE GENOMIC DNA]</scope>
    <source>
        <strain evidence="10 11">BL-540</strain>
    </source>
</reference>
<keyword evidence="5 8" id="KW-0812">Transmembrane</keyword>
<dbReference type="GO" id="GO:0005886">
    <property type="term" value="C:plasma membrane"/>
    <property type="evidence" value="ECO:0007669"/>
    <property type="project" value="UniProtKB-SubCell"/>
</dbReference>
<evidence type="ECO:0000256" key="3">
    <source>
        <dbReference type="ARBA" id="ARBA00022448"/>
    </source>
</evidence>
<evidence type="ECO:0000256" key="4">
    <source>
        <dbReference type="ARBA" id="ARBA00022475"/>
    </source>
</evidence>
<dbReference type="PATRIC" id="fig|456.5.peg.144"/>
<proteinExistence type="inferred from homology"/>
<comment type="caution">
    <text evidence="10">The sequence shown here is derived from an EMBL/GenBank/DDBJ whole genome shotgun (WGS) entry which is preliminary data.</text>
</comment>
<dbReference type="OrthoDB" id="9807047at2"/>
<dbReference type="InterPro" id="IPR035906">
    <property type="entry name" value="MetI-like_sf"/>
</dbReference>
<dbReference type="Proteomes" id="UP000055035">
    <property type="component" value="Unassembled WGS sequence"/>
</dbReference>
<evidence type="ECO:0000256" key="7">
    <source>
        <dbReference type="ARBA" id="ARBA00023136"/>
    </source>
</evidence>
<gene>
    <name evidence="10" type="primary">potB</name>
    <name evidence="10" type="ORF">Ljor_0130</name>
</gene>
<dbReference type="CDD" id="cd06261">
    <property type="entry name" value="TM_PBP2"/>
    <property type="match status" value="1"/>
</dbReference>
<dbReference type="EMBL" id="LNYJ01000003">
    <property type="protein sequence ID" value="KTD18907.1"/>
    <property type="molecule type" value="Genomic_DNA"/>
</dbReference>
<name>A0A0W0VFU5_9GAMM</name>
<dbReference type="Gene3D" id="1.10.3720.10">
    <property type="entry name" value="MetI-like"/>
    <property type="match status" value="1"/>
</dbReference>
<evidence type="ECO:0000313" key="10">
    <source>
        <dbReference type="EMBL" id="KTD18907.1"/>
    </source>
</evidence>
<evidence type="ECO:0000256" key="5">
    <source>
        <dbReference type="ARBA" id="ARBA00022692"/>
    </source>
</evidence>
<dbReference type="PANTHER" id="PTHR42929:SF1">
    <property type="entry name" value="INNER MEMBRANE ABC TRANSPORTER PERMEASE PROTEIN YDCU-RELATED"/>
    <property type="match status" value="1"/>
</dbReference>
<keyword evidence="6 8" id="KW-1133">Transmembrane helix</keyword>
<sequence length="274" mass="30601">MRNKSISLTIIYAWLMLFCVLPLTLVLLASFLSSNNNQLVSLPFTLANYSALLSPVFLKIFVRSLVIALLTTLSCLILAYPFSYLLVKSKQQSLLILLIIIPFWTSSLVRTYSLIAILKAKGVINSILLKFHVIDAPLSLLYSNFAVITGLIYNLLPFMVLPIFTNMERFDFRLIEAARDLGASKWAIFFRVFLPNTASGVIAGCLLVLLPSMTLFYIPNVLGGARSILLGNLIQDQFLVLANWPQGSATSIILTALLLLLLFIFRRQNKEGLH</sequence>
<feature type="transmembrane region" description="Helical" evidence="8">
    <location>
        <begin position="140"/>
        <end position="165"/>
    </location>
</feature>
<evidence type="ECO:0000256" key="8">
    <source>
        <dbReference type="SAM" id="Phobius"/>
    </source>
</evidence>
<evidence type="ECO:0000259" key="9">
    <source>
        <dbReference type="PROSITE" id="PS50928"/>
    </source>
</evidence>
<organism evidence="10 11">
    <name type="scientific">Legionella jordanis</name>
    <dbReference type="NCBI Taxonomy" id="456"/>
    <lineage>
        <taxon>Bacteria</taxon>
        <taxon>Pseudomonadati</taxon>
        <taxon>Pseudomonadota</taxon>
        <taxon>Gammaproteobacteria</taxon>
        <taxon>Legionellales</taxon>
        <taxon>Legionellaceae</taxon>
        <taxon>Legionella</taxon>
    </lineage>
</organism>
<accession>A0A0W0VFU5</accession>
<dbReference type="SUPFAM" id="SSF161098">
    <property type="entry name" value="MetI-like"/>
    <property type="match status" value="1"/>
</dbReference>
<dbReference type="PANTHER" id="PTHR42929">
    <property type="entry name" value="INNER MEMBRANE ABC TRANSPORTER PERMEASE PROTEIN YDCU-RELATED-RELATED"/>
    <property type="match status" value="1"/>
</dbReference>
<evidence type="ECO:0000256" key="1">
    <source>
        <dbReference type="ARBA" id="ARBA00004651"/>
    </source>
</evidence>
<dbReference type="STRING" id="456.Ljor_0130"/>
<dbReference type="GO" id="GO:0055085">
    <property type="term" value="P:transmembrane transport"/>
    <property type="evidence" value="ECO:0007669"/>
    <property type="project" value="InterPro"/>
</dbReference>
<keyword evidence="4" id="KW-1003">Cell membrane</keyword>
<feature type="transmembrane region" description="Helical" evidence="8">
    <location>
        <begin position="247"/>
        <end position="265"/>
    </location>
</feature>